<accession>A0ABU0MND9</accession>
<dbReference type="EMBL" id="JAUSVU010000014">
    <property type="protein sequence ID" value="MDQ0534921.1"/>
    <property type="molecule type" value="Genomic_DNA"/>
</dbReference>
<reference evidence="1 2" key="1">
    <citation type="submission" date="2023-07" db="EMBL/GenBank/DDBJ databases">
        <title>Genomic Encyclopedia of Type Strains, Phase IV (KMG-IV): sequencing the most valuable type-strain genomes for metagenomic binning, comparative biology and taxonomic classification.</title>
        <authorList>
            <person name="Goeker M."/>
        </authorList>
    </citation>
    <scope>NUCLEOTIDE SEQUENCE [LARGE SCALE GENOMIC DNA]</scope>
    <source>
        <strain evidence="1 2">DSM 19922</strain>
    </source>
</reference>
<evidence type="ECO:0000313" key="2">
    <source>
        <dbReference type="Proteomes" id="UP001244552"/>
    </source>
</evidence>
<dbReference type="Proteomes" id="UP001244552">
    <property type="component" value="Unassembled WGS sequence"/>
</dbReference>
<evidence type="ECO:0000313" key="1">
    <source>
        <dbReference type="EMBL" id="MDQ0534921.1"/>
    </source>
</evidence>
<keyword evidence="2" id="KW-1185">Reference proteome</keyword>
<dbReference type="Pfam" id="PF13809">
    <property type="entry name" value="Tubulin_2"/>
    <property type="match status" value="1"/>
</dbReference>
<organism evidence="1 2">
    <name type="scientific">Azospirillum picis</name>
    <dbReference type="NCBI Taxonomy" id="488438"/>
    <lineage>
        <taxon>Bacteria</taxon>
        <taxon>Pseudomonadati</taxon>
        <taxon>Pseudomonadota</taxon>
        <taxon>Alphaproteobacteria</taxon>
        <taxon>Rhodospirillales</taxon>
        <taxon>Azospirillaceae</taxon>
        <taxon>Azospirillum</taxon>
    </lineage>
</organism>
<protein>
    <submittedName>
        <fullName evidence="1">Uncharacterized protein</fullName>
    </submittedName>
</protein>
<name>A0ABU0MND9_9PROT</name>
<gene>
    <name evidence="1" type="ORF">QO018_003798</name>
</gene>
<dbReference type="InterPro" id="IPR025904">
    <property type="entry name" value="Tubulin-like"/>
</dbReference>
<comment type="caution">
    <text evidence="1">The sequence shown here is derived from an EMBL/GenBank/DDBJ whole genome shotgun (WGS) entry which is preliminary data.</text>
</comment>
<sequence length="886" mass="96267">MRGDDERSLAALCADSRRLGRLLLAGAAASFTAALDRAVASLQSDAAMPLTFHIVFGLGEGPGGGLIEVVAGIRLRWRDPRRARILVYGRLPDPDGSGDDGSSNRPSNTYAALVELNALAAGELAPQDFTSGELSVESRPALSAAYLFGGTLENGQPLSDEDVLETAAQFLRQRMEIDQAEGAGRDRLRQLEGGAYGGSGPDQQIWSQIASVPLLAFGSKRLVSPDGEIREALGLSFTRAGLLHLLHNHWQDGAGFVDEPSGAPAGAALRGDVESRWLISEDHLLLSQAILPAEASDKRWQSITDEWSSIMEGFKDLARLRERGKWLDTLIALCHRRYTEDFRNVGVAEFYRSRYAEAAGMAAEVRARIERDLIEGCRTGRWSLGDLAGIVDSLIGWQEERLAGIPERIARIRRSEDETRVRIIGVCQKWASLGPFARISGKCEAVLDECAVQLHDLNVKMTRAEAWAFAGQLLPAILTELQDLKQTIEAVVLRVADVVATIDRRLDRLADVLEAEPNAYVPVVRLFNRDRLRGIAAAVLTDEREQRDHATRMRDSLFANMDSQAGFQALLDHFDGSDPLHALHAIGDSRVDDAHANHVATAGEGVLRLTVLDQIREMYGSDPLALRSFFDTVVSATHCLIELNGTASATERRSFALLPHAGKPEAFAKQVRAGIRACAGAEMTLLDTGRSPFEIGIVTIQAVPALSEVASLAAFDAAYQARLFSDTATAFYDMHTVSTATDLKPLVTQVPEHQKEMAAGFNLPHLLIGLVRGLVYDRRGGSSGTDGFLLVPKDADGFDEQPVYLGTDLFASSEALPASTVALLSANNARALSDASPAQLDDWRQGVVSLVNRTKAERGNDPTDLIYRKFVEAGKTASQMLRGERR</sequence>
<proteinExistence type="predicted"/>